<proteinExistence type="predicted"/>
<evidence type="ECO:0000256" key="2">
    <source>
        <dbReference type="ARBA" id="ARBA00016549"/>
    </source>
</evidence>
<dbReference type="PANTHER" id="PTHR33254">
    <property type="entry name" value="4-HYDROXY-4-METHYL-2-OXOGLUTARATE ALDOLASE 3-RELATED"/>
    <property type="match status" value="1"/>
</dbReference>
<gene>
    <name evidence="5" type="ORF">RKE40_28585</name>
</gene>
<dbReference type="Gene3D" id="3.50.30.40">
    <property type="entry name" value="Ribonuclease E inhibitor RraA/RraA-like"/>
    <property type="match status" value="1"/>
</dbReference>
<organism evidence="5 6">
    <name type="scientific">Bosea rubneri</name>
    <dbReference type="NCBI Taxonomy" id="3075434"/>
    <lineage>
        <taxon>Bacteria</taxon>
        <taxon>Pseudomonadati</taxon>
        <taxon>Pseudomonadota</taxon>
        <taxon>Alphaproteobacteria</taxon>
        <taxon>Hyphomicrobiales</taxon>
        <taxon>Boseaceae</taxon>
        <taxon>Bosea</taxon>
    </lineage>
</organism>
<sequence>MIDEAPLLTIRKTFERPQAALVAAFKGVPTAQISDAMHAGGAMDFAIKPPPGMPEFFIGTALTCDCGPGDNLAVCAAVALAEAGDVIVAATHGFTQAGIIGDLLAGMMQNREVAAFVTDGVVRDIADLRRIGLPVFSKGATPSSVHRSGPGTVGLPIVCGGVAVESGDILIGDPDGVVVVPHRRAAEIVERLKVVRTNEAGLLSEVTAGLDAPGFAIELLASNRVRYLD</sequence>
<protein>
    <recommendedName>
        <fullName evidence="2">Putative 4-hydroxy-4-methyl-2-oxoglutarate aldolase</fullName>
    </recommendedName>
    <alternativeName>
        <fullName evidence="3">Regulator of ribonuclease activity homolog</fullName>
    </alternativeName>
    <alternativeName>
        <fullName evidence="4">RraA-like protein</fullName>
    </alternativeName>
</protein>
<reference evidence="5 6" key="1">
    <citation type="submission" date="2023-09" db="EMBL/GenBank/DDBJ databases">
        <title>Whole genome shotgun sequencing (WGS) of Bosea sp. ZW T0_25, isolated from stored onions (Allium cepa).</title>
        <authorList>
            <person name="Stoll D.A."/>
            <person name="Huch M."/>
        </authorList>
    </citation>
    <scope>NUCLEOTIDE SEQUENCE [LARGE SCALE GENOMIC DNA]</scope>
    <source>
        <strain evidence="5 6">ZW T0_25</strain>
    </source>
</reference>
<comment type="cofactor">
    <cofactor evidence="1">
        <name>a divalent metal cation</name>
        <dbReference type="ChEBI" id="CHEBI:60240"/>
    </cofactor>
</comment>
<comment type="caution">
    <text evidence="5">The sequence shown here is derived from an EMBL/GenBank/DDBJ whole genome shotgun (WGS) entry which is preliminary data.</text>
</comment>
<keyword evidence="6" id="KW-1185">Reference proteome</keyword>
<dbReference type="RefSeq" id="WP_316021552.1">
    <property type="nucleotide sequence ID" value="NZ_JAWDID010000091.1"/>
</dbReference>
<name>A0ABU3SHI6_9HYPH</name>
<dbReference type="InterPro" id="IPR005493">
    <property type="entry name" value="RraA/RraA-like"/>
</dbReference>
<accession>A0ABU3SHI6</accession>
<dbReference type="CDD" id="cd16841">
    <property type="entry name" value="RraA_family"/>
    <property type="match status" value="1"/>
</dbReference>
<evidence type="ECO:0000313" key="5">
    <source>
        <dbReference type="EMBL" id="MDU0343857.1"/>
    </source>
</evidence>
<evidence type="ECO:0000256" key="3">
    <source>
        <dbReference type="ARBA" id="ARBA00029596"/>
    </source>
</evidence>
<evidence type="ECO:0000256" key="1">
    <source>
        <dbReference type="ARBA" id="ARBA00001968"/>
    </source>
</evidence>
<dbReference type="InterPro" id="IPR036704">
    <property type="entry name" value="RraA/RraA-like_sf"/>
</dbReference>
<dbReference type="PANTHER" id="PTHR33254:SF4">
    <property type="entry name" value="4-HYDROXY-4-METHYL-2-OXOGLUTARATE ALDOLASE 3-RELATED"/>
    <property type="match status" value="1"/>
</dbReference>
<dbReference type="Pfam" id="PF03737">
    <property type="entry name" value="RraA-like"/>
    <property type="match status" value="1"/>
</dbReference>
<dbReference type="SUPFAM" id="SSF89562">
    <property type="entry name" value="RraA-like"/>
    <property type="match status" value="1"/>
</dbReference>
<evidence type="ECO:0000256" key="4">
    <source>
        <dbReference type="ARBA" id="ARBA00030169"/>
    </source>
</evidence>
<evidence type="ECO:0000313" key="6">
    <source>
        <dbReference type="Proteomes" id="UP001254257"/>
    </source>
</evidence>
<dbReference type="EMBL" id="JAWDID010000091">
    <property type="protein sequence ID" value="MDU0343857.1"/>
    <property type="molecule type" value="Genomic_DNA"/>
</dbReference>
<dbReference type="Proteomes" id="UP001254257">
    <property type="component" value="Unassembled WGS sequence"/>
</dbReference>